<dbReference type="Proteomes" id="UP001165083">
    <property type="component" value="Unassembled WGS sequence"/>
</dbReference>
<evidence type="ECO:0000313" key="1">
    <source>
        <dbReference type="EMBL" id="GMF12919.1"/>
    </source>
</evidence>
<accession>A0A9W6TH43</accession>
<sequence length="120" mass="13428">MRSKCLGLSVAGVDFYVIQRRATRKYAENGRLVIISRTLIEPVLQCVNVSYSFVETTRIVLTPGEVSVLGPTTMIHAREATLCGDVSVFGDKLDVGISYWQQEITRYNNSLEDQLIRVTS</sequence>
<reference evidence="1" key="1">
    <citation type="submission" date="2023-04" db="EMBL/GenBank/DDBJ databases">
        <title>Phytophthora lilii NBRC 32176.</title>
        <authorList>
            <person name="Ichikawa N."/>
            <person name="Sato H."/>
            <person name="Tonouchi N."/>
        </authorList>
    </citation>
    <scope>NUCLEOTIDE SEQUENCE</scope>
    <source>
        <strain evidence="1">NBRC 32176</strain>
    </source>
</reference>
<dbReference type="EMBL" id="BSXW01000135">
    <property type="protein sequence ID" value="GMF12919.1"/>
    <property type="molecule type" value="Genomic_DNA"/>
</dbReference>
<name>A0A9W6TH43_9STRA</name>
<comment type="caution">
    <text evidence="1">The sequence shown here is derived from an EMBL/GenBank/DDBJ whole genome shotgun (WGS) entry which is preliminary data.</text>
</comment>
<proteinExistence type="predicted"/>
<gene>
    <name evidence="1" type="ORF">Plil01_000345900</name>
</gene>
<protein>
    <submittedName>
        <fullName evidence="1">Unnamed protein product</fullName>
    </submittedName>
</protein>
<keyword evidence="2" id="KW-1185">Reference proteome</keyword>
<dbReference type="OrthoDB" id="127646at2759"/>
<evidence type="ECO:0000313" key="2">
    <source>
        <dbReference type="Proteomes" id="UP001165083"/>
    </source>
</evidence>
<dbReference type="AlphaFoldDB" id="A0A9W6TH43"/>
<organism evidence="1 2">
    <name type="scientific">Phytophthora lilii</name>
    <dbReference type="NCBI Taxonomy" id="2077276"/>
    <lineage>
        <taxon>Eukaryota</taxon>
        <taxon>Sar</taxon>
        <taxon>Stramenopiles</taxon>
        <taxon>Oomycota</taxon>
        <taxon>Peronosporomycetes</taxon>
        <taxon>Peronosporales</taxon>
        <taxon>Peronosporaceae</taxon>
        <taxon>Phytophthora</taxon>
    </lineage>
</organism>